<feature type="non-terminal residue" evidence="1">
    <location>
        <position position="1"/>
    </location>
</feature>
<dbReference type="Proteomes" id="UP000887013">
    <property type="component" value="Unassembled WGS sequence"/>
</dbReference>
<organism evidence="1 2">
    <name type="scientific">Nephila pilipes</name>
    <name type="common">Giant wood spider</name>
    <name type="synonym">Nephila maculata</name>
    <dbReference type="NCBI Taxonomy" id="299642"/>
    <lineage>
        <taxon>Eukaryota</taxon>
        <taxon>Metazoa</taxon>
        <taxon>Ecdysozoa</taxon>
        <taxon>Arthropoda</taxon>
        <taxon>Chelicerata</taxon>
        <taxon>Arachnida</taxon>
        <taxon>Araneae</taxon>
        <taxon>Araneomorphae</taxon>
        <taxon>Entelegynae</taxon>
        <taxon>Araneoidea</taxon>
        <taxon>Nephilidae</taxon>
        <taxon>Nephila</taxon>
    </lineage>
</organism>
<dbReference type="EMBL" id="BMAW01045606">
    <property type="protein sequence ID" value="GFS50937.1"/>
    <property type="molecule type" value="Genomic_DNA"/>
</dbReference>
<comment type="caution">
    <text evidence="1">The sequence shown here is derived from an EMBL/GenBank/DDBJ whole genome shotgun (WGS) entry which is preliminary data.</text>
</comment>
<reference evidence="1" key="1">
    <citation type="submission" date="2020-08" db="EMBL/GenBank/DDBJ databases">
        <title>Multicomponent nature underlies the extraordinary mechanical properties of spider dragline silk.</title>
        <authorList>
            <person name="Kono N."/>
            <person name="Nakamura H."/>
            <person name="Mori M."/>
            <person name="Yoshida Y."/>
            <person name="Ohtoshi R."/>
            <person name="Malay A.D."/>
            <person name="Moran D.A.P."/>
            <person name="Tomita M."/>
            <person name="Numata K."/>
            <person name="Arakawa K."/>
        </authorList>
    </citation>
    <scope>NUCLEOTIDE SEQUENCE</scope>
</reference>
<evidence type="ECO:0000313" key="1">
    <source>
        <dbReference type="EMBL" id="GFS50937.1"/>
    </source>
</evidence>
<sequence length="56" mass="6008">RAPYGAAPAAYQPGAAWPAAAAWPMLYGAYMLRQNAAAAGGKRRNPYFAIRHQAVF</sequence>
<gene>
    <name evidence="1" type="ORF">NPIL_547171</name>
</gene>
<name>A0A8X6MH23_NEPPI</name>
<dbReference type="AlphaFoldDB" id="A0A8X6MH23"/>
<evidence type="ECO:0000313" key="2">
    <source>
        <dbReference type="Proteomes" id="UP000887013"/>
    </source>
</evidence>
<accession>A0A8X6MH23</accession>
<protein>
    <submittedName>
        <fullName evidence="1">Uncharacterized protein</fullName>
    </submittedName>
</protein>
<proteinExistence type="predicted"/>
<keyword evidence="2" id="KW-1185">Reference proteome</keyword>